<dbReference type="RefSeq" id="WP_165258379.1">
    <property type="nucleotide sequence ID" value="NZ_JAAKGT010000004.1"/>
</dbReference>
<keyword evidence="3" id="KW-0732">Signal</keyword>
<protein>
    <submittedName>
        <fullName evidence="5">Beta-lactamase family protein</fullName>
    </submittedName>
</protein>
<comment type="caution">
    <text evidence="5">The sequence shown here is derived from an EMBL/GenBank/DDBJ whole genome shotgun (WGS) entry which is preliminary data.</text>
</comment>
<evidence type="ECO:0000259" key="4">
    <source>
        <dbReference type="Pfam" id="PF00144"/>
    </source>
</evidence>
<dbReference type="InterPro" id="IPR012338">
    <property type="entry name" value="Beta-lactam/transpept-like"/>
</dbReference>
<dbReference type="AlphaFoldDB" id="A0A6G4QWQ4"/>
<dbReference type="GO" id="GO:0016020">
    <property type="term" value="C:membrane"/>
    <property type="evidence" value="ECO:0007669"/>
    <property type="project" value="UniProtKB-SubCell"/>
</dbReference>
<feature type="domain" description="Beta-lactamase-related" evidence="4">
    <location>
        <begin position="155"/>
        <end position="447"/>
    </location>
</feature>
<proteinExistence type="predicted"/>
<gene>
    <name evidence="5" type="ORF">G5B46_10170</name>
</gene>
<evidence type="ECO:0000256" key="1">
    <source>
        <dbReference type="ARBA" id="ARBA00004370"/>
    </source>
</evidence>
<evidence type="ECO:0000256" key="2">
    <source>
        <dbReference type="ARBA" id="ARBA00023136"/>
    </source>
</evidence>
<evidence type="ECO:0000313" key="5">
    <source>
        <dbReference type="EMBL" id="NGM49971.1"/>
    </source>
</evidence>
<dbReference type="InterPro" id="IPR001466">
    <property type="entry name" value="Beta-lactam-related"/>
</dbReference>
<accession>A0A6G4QWQ4</accession>
<name>A0A6G4QWQ4_9CAUL</name>
<dbReference type="PANTHER" id="PTHR46825:SF11">
    <property type="entry name" value="PENICILLIN-BINDING PROTEIN 4"/>
    <property type="match status" value="1"/>
</dbReference>
<dbReference type="EMBL" id="JAAKGT010000004">
    <property type="protein sequence ID" value="NGM49971.1"/>
    <property type="molecule type" value="Genomic_DNA"/>
</dbReference>
<dbReference type="PANTHER" id="PTHR46825">
    <property type="entry name" value="D-ALANYL-D-ALANINE-CARBOXYPEPTIDASE/ENDOPEPTIDASE AMPH"/>
    <property type="match status" value="1"/>
</dbReference>
<feature type="signal peptide" evidence="3">
    <location>
        <begin position="1"/>
        <end position="18"/>
    </location>
</feature>
<organism evidence="5">
    <name type="scientific">Caulobacter sp. 602-2</name>
    <dbReference type="NCBI Taxonomy" id="2710887"/>
    <lineage>
        <taxon>Bacteria</taxon>
        <taxon>Pseudomonadati</taxon>
        <taxon>Pseudomonadota</taxon>
        <taxon>Alphaproteobacteria</taxon>
        <taxon>Caulobacterales</taxon>
        <taxon>Caulobacteraceae</taxon>
        <taxon>Caulobacter</taxon>
    </lineage>
</organism>
<evidence type="ECO:0000256" key="3">
    <source>
        <dbReference type="SAM" id="SignalP"/>
    </source>
</evidence>
<sequence>MRFALALAVLALPGLAFAQAVLPSTPAGEAARAYLEALNARDRATAAAFIKDRFPTSPIDGDGFVGFGRQVGGFDLVRVETATPTTLTALVRERYGEGYARLEIQTDPAAPGQIKRLDARVMPRPAEIPADPRLDDAALAKAVADKLALMGEDYSGVVLIARRGKPFAVFAQGLADRERKIPITQATRFRVGSMNKMHTAVAVMQLAEAGKLDLQAPLAAYLKDYPNVDWARKVTLHQLLTHTGGAGDFFGPEYDKNRDTLRTLQDYVVLHGARSPTFEPGAKWEYANYGYILLGRVIEVVSGQSYYEYVADHIFKPAGMTGSGFEPETTAVPDRAVAYEHVGDAYKPAGGLPWRGTSAGGGYSTAEDFLKFAAALYDGRLLDAAHLKLMTSPQAEDGRGGKYGYGLFIRTAEPPMVAHGGGAAGMNGDLRILDGGEGVIVTLSNVAPPFLAGRISQFVAERFSPQGERRPAIRP</sequence>
<dbReference type="Pfam" id="PF00144">
    <property type="entry name" value="Beta-lactamase"/>
    <property type="match status" value="1"/>
</dbReference>
<dbReference type="InterPro" id="IPR050491">
    <property type="entry name" value="AmpC-like"/>
</dbReference>
<feature type="chain" id="PRO_5026092056" evidence="3">
    <location>
        <begin position="19"/>
        <end position="475"/>
    </location>
</feature>
<dbReference type="Gene3D" id="3.40.710.10">
    <property type="entry name" value="DD-peptidase/beta-lactamase superfamily"/>
    <property type="match status" value="1"/>
</dbReference>
<reference evidence="5" key="1">
    <citation type="submission" date="2020-02" db="EMBL/GenBank/DDBJ databases">
        <authorList>
            <person name="Gao J."/>
            <person name="Sun J."/>
        </authorList>
    </citation>
    <scope>NUCLEOTIDE SEQUENCE</scope>
    <source>
        <strain evidence="5">602-2</strain>
    </source>
</reference>
<comment type="subcellular location">
    <subcellularLocation>
        <location evidence="1">Membrane</location>
    </subcellularLocation>
</comment>
<dbReference type="SUPFAM" id="SSF56601">
    <property type="entry name" value="beta-lactamase/transpeptidase-like"/>
    <property type="match status" value="1"/>
</dbReference>
<keyword evidence="2" id="KW-0472">Membrane</keyword>